<keyword evidence="1" id="KW-0175">Coiled coil</keyword>
<feature type="coiled-coil region" evidence="1">
    <location>
        <begin position="7"/>
        <end position="72"/>
    </location>
</feature>
<evidence type="ECO:0000256" key="1">
    <source>
        <dbReference type="SAM" id="Coils"/>
    </source>
</evidence>
<sequence>MSKDNELHYLNERLRNTRQHLESVESELSQKSLKLNEVSEKLNTLQNEYIKKEQTKSNSPELEKELEKCKQQQMFSRLDDKNKQLTYNHQFNELKIDNMTKLHDNINNNNLLQALMDTKSALIAAQRESKRLKRRTAREVAELERVAEEQCNRAGDLTEQLSLAKRQYAQLKSQIATYGILMDEVITIASQTELTEHGKRLEAALSAVRAELEQHNNTMNMSVVNENDCSNSTLFGQRIREEITDHNYSANGLQKSLLLLTNSFHEINHSPNNIHSVQSLTDSLSGLCKKSNHFSYRLFPNNDSEHVVDDPELNYTTSGLGSSVNPGTQIVSNGGSVQENSTILSPSTLGESKPVKSNNWKQNASSSSAGRHRSHDETAPLTTSGFVNHSRTPRHFKSGSSRSSRPG</sequence>
<feature type="compositionally biased region" description="Polar residues" evidence="2">
    <location>
        <begin position="380"/>
        <end position="390"/>
    </location>
</feature>
<dbReference type="STRING" id="48269.A0A183N7L0"/>
<gene>
    <name evidence="3" type="ORF">SMRZ_LOCUS24284</name>
</gene>
<feature type="coiled-coil region" evidence="1">
    <location>
        <begin position="115"/>
        <end position="174"/>
    </location>
</feature>
<dbReference type="AlphaFoldDB" id="A0A183N7L0"/>
<accession>A0A183N7L0</accession>
<feature type="region of interest" description="Disordered" evidence="2">
    <location>
        <begin position="318"/>
        <end position="407"/>
    </location>
</feature>
<feature type="compositionally biased region" description="Polar residues" evidence="2">
    <location>
        <begin position="318"/>
        <end position="363"/>
    </location>
</feature>
<organism evidence="3 4">
    <name type="scientific">Schistosoma margrebowiei</name>
    <dbReference type="NCBI Taxonomy" id="48269"/>
    <lineage>
        <taxon>Eukaryota</taxon>
        <taxon>Metazoa</taxon>
        <taxon>Spiralia</taxon>
        <taxon>Lophotrochozoa</taxon>
        <taxon>Platyhelminthes</taxon>
        <taxon>Trematoda</taxon>
        <taxon>Digenea</taxon>
        <taxon>Strigeidida</taxon>
        <taxon>Schistosomatoidea</taxon>
        <taxon>Schistosomatidae</taxon>
        <taxon>Schistosoma</taxon>
    </lineage>
</organism>
<dbReference type="Proteomes" id="UP000277204">
    <property type="component" value="Unassembled WGS sequence"/>
</dbReference>
<evidence type="ECO:0000256" key="2">
    <source>
        <dbReference type="SAM" id="MobiDB-lite"/>
    </source>
</evidence>
<dbReference type="EMBL" id="UZAI01020286">
    <property type="protein sequence ID" value="VDP50653.1"/>
    <property type="molecule type" value="Genomic_DNA"/>
</dbReference>
<keyword evidence="4" id="KW-1185">Reference proteome</keyword>
<reference evidence="3 4" key="1">
    <citation type="submission" date="2018-11" db="EMBL/GenBank/DDBJ databases">
        <authorList>
            <consortium name="Pathogen Informatics"/>
        </authorList>
    </citation>
    <scope>NUCLEOTIDE SEQUENCE [LARGE SCALE GENOMIC DNA]</scope>
    <source>
        <strain evidence="3 4">Zambia</strain>
    </source>
</reference>
<proteinExistence type="predicted"/>
<feature type="compositionally biased region" description="Polar residues" evidence="2">
    <location>
        <begin position="398"/>
        <end position="407"/>
    </location>
</feature>
<evidence type="ECO:0000313" key="3">
    <source>
        <dbReference type="EMBL" id="VDP50653.1"/>
    </source>
</evidence>
<protein>
    <submittedName>
        <fullName evidence="3">Uncharacterized protein</fullName>
    </submittedName>
</protein>
<evidence type="ECO:0000313" key="4">
    <source>
        <dbReference type="Proteomes" id="UP000277204"/>
    </source>
</evidence>
<name>A0A183N7L0_9TREM</name>